<feature type="domain" description="Obg" evidence="13">
    <location>
        <begin position="3"/>
        <end position="160"/>
    </location>
</feature>
<dbReference type="InterPro" id="IPR036346">
    <property type="entry name" value="GTP-bd_prot_GTP1/OBG_C_sf"/>
</dbReference>
<evidence type="ECO:0000256" key="5">
    <source>
        <dbReference type="ARBA" id="ARBA00022741"/>
    </source>
</evidence>
<evidence type="ECO:0000256" key="4">
    <source>
        <dbReference type="ARBA" id="ARBA00022723"/>
    </source>
</evidence>
<feature type="domain" description="OCT" evidence="12">
    <location>
        <begin position="363"/>
        <end position="447"/>
    </location>
</feature>
<protein>
    <recommendedName>
        <fullName evidence="9">GTPase Obg</fullName>
        <ecNumber evidence="9">3.6.5.-</ecNumber>
    </recommendedName>
    <alternativeName>
        <fullName evidence="9">GTP-binding protein Obg</fullName>
    </alternativeName>
</protein>
<evidence type="ECO:0000313" key="14">
    <source>
        <dbReference type="EMBL" id="NYI68907.1"/>
    </source>
</evidence>
<evidence type="ECO:0000256" key="1">
    <source>
        <dbReference type="ARBA" id="ARBA00001946"/>
    </source>
</evidence>
<feature type="region of interest" description="Disordered" evidence="10">
    <location>
        <begin position="62"/>
        <end position="81"/>
    </location>
</feature>
<dbReference type="GO" id="GO:0005525">
    <property type="term" value="F:GTP binding"/>
    <property type="evidence" value="ECO:0007669"/>
    <property type="project" value="UniProtKB-UniRule"/>
</dbReference>
<evidence type="ECO:0000256" key="9">
    <source>
        <dbReference type="HAMAP-Rule" id="MF_01454"/>
    </source>
</evidence>
<dbReference type="InterPro" id="IPR015349">
    <property type="entry name" value="OCT_dom"/>
</dbReference>
<dbReference type="EMBL" id="JACBZP010000001">
    <property type="protein sequence ID" value="NYI68907.1"/>
    <property type="molecule type" value="Genomic_DNA"/>
</dbReference>
<feature type="binding site" evidence="9">
    <location>
        <begin position="324"/>
        <end position="326"/>
    </location>
    <ligand>
        <name>GTP</name>
        <dbReference type="ChEBI" id="CHEBI:37565"/>
    </ligand>
</feature>
<dbReference type="InterPro" id="IPR045086">
    <property type="entry name" value="OBG_GTPase"/>
</dbReference>
<comment type="cofactor">
    <cofactor evidence="1 9">
        <name>Mg(2+)</name>
        <dbReference type="ChEBI" id="CHEBI:18420"/>
    </cofactor>
</comment>
<feature type="domain" description="OBG-type G" evidence="11">
    <location>
        <begin position="161"/>
        <end position="343"/>
    </location>
</feature>
<keyword evidence="5 9" id="KW-0547">Nucleotide-binding</keyword>
<evidence type="ECO:0000259" key="11">
    <source>
        <dbReference type="PROSITE" id="PS51710"/>
    </source>
</evidence>
<gene>
    <name evidence="9" type="primary">obg</name>
    <name evidence="14" type="ORF">BJY26_003213</name>
</gene>
<reference evidence="14 15" key="1">
    <citation type="submission" date="2020-07" db="EMBL/GenBank/DDBJ databases">
        <title>Sequencing the genomes of 1000 actinobacteria strains.</title>
        <authorList>
            <person name="Klenk H.-P."/>
        </authorList>
    </citation>
    <scope>NUCLEOTIDE SEQUENCE [LARGE SCALE GENOMIC DNA]</scope>
    <source>
        <strain evidence="14 15">DSM 26341</strain>
    </source>
</reference>
<dbReference type="InterPro" id="IPR014100">
    <property type="entry name" value="GTP-bd_Obg/CgtA"/>
</dbReference>
<proteinExistence type="inferred from homology"/>
<keyword evidence="7 9" id="KW-0460">Magnesium</keyword>
<dbReference type="CDD" id="cd01898">
    <property type="entry name" value="Obg"/>
    <property type="match status" value="1"/>
</dbReference>
<accession>A0A7Z0D4U1</accession>
<feature type="binding site" evidence="9">
    <location>
        <begin position="192"/>
        <end position="196"/>
    </location>
    <ligand>
        <name>GTP</name>
        <dbReference type="ChEBI" id="CHEBI:37565"/>
    </ligand>
</feature>
<dbReference type="InterPro" id="IPR036726">
    <property type="entry name" value="GTP1_OBG_dom_sf"/>
</dbReference>
<dbReference type="Pfam" id="PF09269">
    <property type="entry name" value="DUF1967"/>
    <property type="match status" value="1"/>
</dbReference>
<evidence type="ECO:0000256" key="2">
    <source>
        <dbReference type="ARBA" id="ARBA00007699"/>
    </source>
</evidence>
<dbReference type="Gene3D" id="3.30.300.350">
    <property type="entry name" value="GTP-binding protein OBG, C-terminal domain"/>
    <property type="match status" value="1"/>
</dbReference>
<dbReference type="Pfam" id="PF01926">
    <property type="entry name" value="MMR_HSR1"/>
    <property type="match status" value="1"/>
</dbReference>
<evidence type="ECO:0000259" key="12">
    <source>
        <dbReference type="PROSITE" id="PS51881"/>
    </source>
</evidence>
<dbReference type="AlphaFoldDB" id="A0A7Z0D4U1"/>
<dbReference type="NCBIfam" id="NF008954">
    <property type="entry name" value="PRK12296.1"/>
    <property type="match status" value="1"/>
</dbReference>
<dbReference type="InterPro" id="IPR031167">
    <property type="entry name" value="G_OBG"/>
</dbReference>
<dbReference type="InterPro" id="IPR006074">
    <property type="entry name" value="GTP1-OBG_CS"/>
</dbReference>
<evidence type="ECO:0000256" key="3">
    <source>
        <dbReference type="ARBA" id="ARBA00022490"/>
    </source>
</evidence>
<dbReference type="NCBIfam" id="NF008955">
    <property type="entry name" value="PRK12297.1"/>
    <property type="match status" value="1"/>
</dbReference>
<comment type="function">
    <text evidence="9">An essential GTPase which binds GTP, GDP and possibly (p)ppGpp with moderate affinity, with high nucleotide exchange rates and a fairly low GTP hydrolysis rate. Plays a role in control of the cell cycle, stress response, ribosome biogenesis and in those bacteria that undergo differentiation, in morphogenesis control.</text>
</comment>
<dbReference type="InterPro" id="IPR006169">
    <property type="entry name" value="GTP1_OBG_dom"/>
</dbReference>
<name>A0A7Z0D4U1_9MICO</name>
<feature type="binding site" evidence="9">
    <location>
        <begin position="295"/>
        <end position="298"/>
    </location>
    <ligand>
        <name>GTP</name>
        <dbReference type="ChEBI" id="CHEBI:37565"/>
    </ligand>
</feature>
<keyword evidence="15" id="KW-1185">Reference proteome</keyword>
<comment type="subunit">
    <text evidence="9">Monomer.</text>
</comment>
<dbReference type="GO" id="GO:0042254">
    <property type="term" value="P:ribosome biogenesis"/>
    <property type="evidence" value="ECO:0007669"/>
    <property type="project" value="UniProtKB-UniRule"/>
</dbReference>
<feature type="compositionally biased region" description="Basic and acidic residues" evidence="10">
    <location>
        <begin position="462"/>
        <end position="500"/>
    </location>
</feature>
<dbReference type="PANTHER" id="PTHR11702">
    <property type="entry name" value="DEVELOPMENTALLY REGULATED GTP-BINDING PROTEIN-RELATED"/>
    <property type="match status" value="1"/>
</dbReference>
<feature type="compositionally biased region" description="Basic and acidic residues" evidence="10">
    <location>
        <begin position="520"/>
        <end position="534"/>
    </location>
</feature>
<dbReference type="NCBIfam" id="TIGR03595">
    <property type="entry name" value="Obg_CgtA_exten"/>
    <property type="match status" value="1"/>
</dbReference>
<dbReference type="PROSITE" id="PS51710">
    <property type="entry name" value="G_OBG"/>
    <property type="match status" value="1"/>
</dbReference>
<dbReference type="SUPFAM" id="SSF82051">
    <property type="entry name" value="Obg GTP-binding protein N-terminal domain"/>
    <property type="match status" value="1"/>
</dbReference>
<dbReference type="SUPFAM" id="SSF102741">
    <property type="entry name" value="Obg GTP-binding protein C-terminal domain"/>
    <property type="match status" value="1"/>
</dbReference>
<dbReference type="GO" id="GO:0000287">
    <property type="term" value="F:magnesium ion binding"/>
    <property type="evidence" value="ECO:0007669"/>
    <property type="project" value="InterPro"/>
</dbReference>
<evidence type="ECO:0000256" key="8">
    <source>
        <dbReference type="ARBA" id="ARBA00023134"/>
    </source>
</evidence>
<keyword evidence="6 9" id="KW-0378">Hydrolase</keyword>
<dbReference type="NCBIfam" id="NF008956">
    <property type="entry name" value="PRK12299.1"/>
    <property type="match status" value="1"/>
</dbReference>
<keyword evidence="8 9" id="KW-0342">GTP-binding</keyword>
<keyword evidence="4 9" id="KW-0479">Metal-binding</keyword>
<dbReference type="EC" id="3.6.5.-" evidence="9"/>
<dbReference type="PRINTS" id="PR00326">
    <property type="entry name" value="GTP1OBG"/>
</dbReference>
<evidence type="ECO:0000256" key="10">
    <source>
        <dbReference type="SAM" id="MobiDB-lite"/>
    </source>
</evidence>
<comment type="caution">
    <text evidence="14">The sequence shown here is derived from an EMBL/GenBank/DDBJ whole genome shotgun (WGS) entry which is preliminary data.</text>
</comment>
<dbReference type="Proteomes" id="UP000539111">
    <property type="component" value="Unassembled WGS sequence"/>
</dbReference>
<dbReference type="SUPFAM" id="SSF52540">
    <property type="entry name" value="P-loop containing nucleoside triphosphate hydrolases"/>
    <property type="match status" value="1"/>
</dbReference>
<feature type="binding site" evidence="9">
    <location>
        <position position="194"/>
    </location>
    <ligand>
        <name>Mg(2+)</name>
        <dbReference type="ChEBI" id="CHEBI:18420"/>
    </ligand>
</feature>
<dbReference type="RefSeq" id="WP_179429185.1">
    <property type="nucleotide sequence ID" value="NZ_JACBZP010000001.1"/>
</dbReference>
<dbReference type="PROSITE" id="PS51881">
    <property type="entry name" value="OCT"/>
    <property type="match status" value="1"/>
</dbReference>
<dbReference type="NCBIfam" id="TIGR02729">
    <property type="entry name" value="Obg_CgtA"/>
    <property type="match status" value="1"/>
</dbReference>
<dbReference type="InterPro" id="IPR006073">
    <property type="entry name" value="GTP-bd"/>
</dbReference>
<evidence type="ECO:0000256" key="7">
    <source>
        <dbReference type="ARBA" id="ARBA00022842"/>
    </source>
</evidence>
<dbReference type="InterPro" id="IPR027417">
    <property type="entry name" value="P-loop_NTPase"/>
</dbReference>
<sequence length="544" mass="57371">MATQFVDSVKLFVSGGDGGHGCASVHREKFKPLGGPDGANGGRGGSVIFEVDPQTTTLLPYHHSPHRHAQNGGPGKGDMRHGADGDDLVLQVPDGTVVKSPDGEILMDMIGAGTRFVAAAGGRGGLGNAALASPRRKAPGFALLGEPGFEGEVLLEIKTVADIALVGFPSAGKSSLIAAMSAARPKIAEYPFTTLVPNLGVVQAGDVRYTIADVPGLIPGASQGKGLGLEFLRHVERCAALVHVLDCAALETDRDPASDLQQIEDELAAYSVDEALGGEEGLPPLNERPKLVVLNKIDVPDGRDLADIVRPDLEAAGYRVFDVSAASHEGLRQLSFAMADIVKADRERAARARADAPRVVVRPKPRGDAGFTVRRENTSDGPIFRVLGDKPERWVHQTDFANDEAVGYLGDRLARAGVEDELFRTGAVPGSTVVIGPGDGVIFDWEPTLVGGAEMLSGPRGTDLRLGDHHRPTREEKRREFHERMDAKAEARAEHEEQRRSGIWTGSPGPAESRTGTSSDAHESDDEHAGRDDAGGTDSGGAGS</sequence>
<comment type="subcellular location">
    <subcellularLocation>
        <location evidence="9">Cytoplasm</location>
    </subcellularLocation>
</comment>
<dbReference type="PROSITE" id="PS51883">
    <property type="entry name" value="OBG"/>
    <property type="match status" value="1"/>
</dbReference>
<feature type="binding site" evidence="9">
    <location>
        <begin position="167"/>
        <end position="174"/>
    </location>
    <ligand>
        <name>GTP</name>
        <dbReference type="ChEBI" id="CHEBI:37565"/>
    </ligand>
</feature>
<comment type="similarity">
    <text evidence="2 9">Belongs to the TRAFAC class OBG-HflX-like GTPase superfamily. OBG GTPase family.</text>
</comment>
<dbReference type="GO" id="GO:0003924">
    <property type="term" value="F:GTPase activity"/>
    <property type="evidence" value="ECO:0007669"/>
    <property type="project" value="UniProtKB-UniRule"/>
</dbReference>
<dbReference type="GO" id="GO:0005737">
    <property type="term" value="C:cytoplasm"/>
    <property type="evidence" value="ECO:0007669"/>
    <property type="project" value="UniProtKB-SubCell"/>
</dbReference>
<dbReference type="Pfam" id="PF01018">
    <property type="entry name" value="GTP1_OBG"/>
    <property type="match status" value="1"/>
</dbReference>
<feature type="binding site" evidence="9">
    <location>
        <position position="174"/>
    </location>
    <ligand>
        <name>Mg(2+)</name>
        <dbReference type="ChEBI" id="CHEBI:18420"/>
    </ligand>
</feature>
<feature type="binding site" evidence="9">
    <location>
        <begin position="213"/>
        <end position="216"/>
    </location>
    <ligand>
        <name>GTP</name>
        <dbReference type="ChEBI" id="CHEBI:37565"/>
    </ligand>
</feature>
<dbReference type="FunFam" id="2.70.210.12:FF:000001">
    <property type="entry name" value="GTPase Obg"/>
    <property type="match status" value="1"/>
</dbReference>
<dbReference type="Gene3D" id="3.40.50.300">
    <property type="entry name" value="P-loop containing nucleotide triphosphate hydrolases"/>
    <property type="match status" value="1"/>
</dbReference>
<organism evidence="14 15">
    <name type="scientific">Spelaeicoccus albus</name>
    <dbReference type="NCBI Taxonomy" id="1280376"/>
    <lineage>
        <taxon>Bacteria</taxon>
        <taxon>Bacillati</taxon>
        <taxon>Actinomycetota</taxon>
        <taxon>Actinomycetes</taxon>
        <taxon>Micrococcales</taxon>
        <taxon>Brevibacteriaceae</taxon>
        <taxon>Spelaeicoccus</taxon>
    </lineage>
</organism>
<dbReference type="PROSITE" id="PS00905">
    <property type="entry name" value="GTP1_OBG"/>
    <property type="match status" value="1"/>
</dbReference>
<dbReference type="HAMAP" id="MF_01454">
    <property type="entry name" value="GTPase_Obg"/>
    <property type="match status" value="1"/>
</dbReference>
<evidence type="ECO:0000259" key="13">
    <source>
        <dbReference type="PROSITE" id="PS51883"/>
    </source>
</evidence>
<keyword evidence="3 9" id="KW-0963">Cytoplasm</keyword>
<feature type="region of interest" description="Disordered" evidence="10">
    <location>
        <begin position="453"/>
        <end position="544"/>
    </location>
</feature>
<evidence type="ECO:0000313" key="15">
    <source>
        <dbReference type="Proteomes" id="UP000539111"/>
    </source>
</evidence>
<dbReference type="Gene3D" id="2.70.210.12">
    <property type="entry name" value="GTP1/OBG domain"/>
    <property type="match status" value="1"/>
</dbReference>
<evidence type="ECO:0000256" key="6">
    <source>
        <dbReference type="ARBA" id="ARBA00022801"/>
    </source>
</evidence>
<dbReference type="PANTHER" id="PTHR11702:SF31">
    <property type="entry name" value="MITOCHONDRIAL RIBOSOME-ASSOCIATED GTPASE 2"/>
    <property type="match status" value="1"/>
</dbReference>